<feature type="transmembrane region" description="Helical" evidence="1">
    <location>
        <begin position="218"/>
        <end position="242"/>
    </location>
</feature>
<keyword evidence="3" id="KW-1185">Reference proteome</keyword>
<evidence type="ECO:0000256" key="1">
    <source>
        <dbReference type="SAM" id="Phobius"/>
    </source>
</evidence>
<organism evidence="2 3">
    <name type="scientific">Magnetospirillum gryphiswaldense (strain DSM 6361 / JCM 21280 / NBRC 15271 / MSR-1)</name>
    <dbReference type="NCBI Taxonomy" id="431944"/>
    <lineage>
        <taxon>Bacteria</taxon>
        <taxon>Pseudomonadati</taxon>
        <taxon>Pseudomonadota</taxon>
        <taxon>Alphaproteobacteria</taxon>
        <taxon>Rhodospirillales</taxon>
        <taxon>Rhodospirillaceae</taxon>
        <taxon>Magnetospirillum</taxon>
    </lineage>
</organism>
<dbReference type="HOGENOM" id="CLU_009252_1_0_5"/>
<gene>
    <name evidence="2" type="ordered locus">MGMSRv2__3999</name>
</gene>
<dbReference type="SUPFAM" id="SSF52151">
    <property type="entry name" value="FabD/lysophospholipase-like"/>
    <property type="match status" value="1"/>
</dbReference>
<feature type="transmembrane region" description="Helical" evidence="1">
    <location>
        <begin position="188"/>
        <end position="206"/>
    </location>
</feature>
<accession>V6F6Y4</accession>
<dbReference type="InterPro" id="IPR016035">
    <property type="entry name" value="Acyl_Trfase/lysoPLipase"/>
</dbReference>
<feature type="transmembrane region" description="Helical" evidence="1">
    <location>
        <begin position="154"/>
        <end position="182"/>
    </location>
</feature>
<dbReference type="eggNOG" id="COG1752">
    <property type="taxonomic scope" value="Bacteria"/>
</dbReference>
<proteinExistence type="predicted"/>
<dbReference type="PANTHER" id="PTHR10728">
    <property type="entry name" value="CYTOSOLIC PHOSPHOLIPASE A2"/>
    <property type="match status" value="1"/>
</dbReference>
<feature type="transmembrane region" description="Helical" evidence="1">
    <location>
        <begin position="91"/>
        <end position="114"/>
    </location>
</feature>
<dbReference type="GO" id="GO:0046475">
    <property type="term" value="P:glycerophospholipid catabolic process"/>
    <property type="evidence" value="ECO:0007669"/>
    <property type="project" value="TreeGrafter"/>
</dbReference>
<evidence type="ECO:0000313" key="2">
    <source>
        <dbReference type="EMBL" id="CDL01214.1"/>
    </source>
</evidence>
<keyword evidence="1" id="KW-1133">Transmembrane helix</keyword>
<name>V6F6Y4_MAGGM</name>
<dbReference type="AlphaFoldDB" id="V6F6Y4"/>
<dbReference type="EMBL" id="HG794546">
    <property type="protein sequence ID" value="CDL01214.1"/>
    <property type="molecule type" value="Genomic_DNA"/>
</dbReference>
<dbReference type="PANTHER" id="PTHR10728:SF40">
    <property type="entry name" value="PATATIN FAMILY PROTEIN"/>
    <property type="match status" value="1"/>
</dbReference>
<keyword evidence="1" id="KW-0812">Transmembrane</keyword>
<dbReference type="Proteomes" id="UP000018922">
    <property type="component" value="Chromosome I"/>
</dbReference>
<protein>
    <recommendedName>
        <fullName evidence="4">PNPLA domain-containing protein</fullName>
    </recommendedName>
</protein>
<evidence type="ECO:0000313" key="3">
    <source>
        <dbReference type="Proteomes" id="UP000018922"/>
    </source>
</evidence>
<dbReference type="STRING" id="1430440.MGMSRv2__3999"/>
<sequence>MLQSLAAKGLFRQAHYLSTVSGGGYMGGCFNAMNATPPEGQHDGMEAVFAHTAYQQESAAFRHLRAYSRFLAPSGAADTLRMVAQPLVGMVTNLLVLLSVLLFAAAIGGALSVGRSALDVWPWLGTIIGLGWCAVLGGWMQFHQRDPLDRRDRIGGWLGWSLVILAVLVFWDFQAGLIHWLFSAETDWTHWTFFGITPAAIAGFLAKRLQGQSARLRLKLLLVATGAAVPLALVYGYLWLAGRMVLGQPAPLTAVGIPALDWAIFYALGGIFLGLITKGVNLNITSPHRFYRDRISRAYIFRQMDDVHDIQSLDDLKLSKLQDPAFRAPYPIINATLNVSAAGGGKHLAEMVRHAELFTFSKLYIGAQSTGFRPTTAMEDCDPYVNLATAVAISGAAASPNMGQINLPELRLLMTLLNVRLGYWLSNPAKPDTGRMDALKLLRTEMVGAVSSKGDFVNVSDGGHVENLGVYALIQRQCRLIIAADADADGGYDLPALTNLIRMIRIDMGLFLTFDADEIKALKEGKRHWLVGRIYYSDERQGLLLYLKASLTGDEDPTVLAYRQEYPAFPHESTADQFFSEQQFEAYRWLGYHVANKAVAGLTS</sequence>
<feature type="transmembrane region" description="Helical" evidence="1">
    <location>
        <begin position="262"/>
        <end position="284"/>
    </location>
</feature>
<evidence type="ECO:0008006" key="4">
    <source>
        <dbReference type="Google" id="ProtNLM"/>
    </source>
</evidence>
<feature type="transmembrane region" description="Helical" evidence="1">
    <location>
        <begin position="120"/>
        <end position="142"/>
    </location>
</feature>
<dbReference type="Gene3D" id="3.40.1090.10">
    <property type="entry name" value="Cytosolic phospholipase A2 catalytic domain"/>
    <property type="match status" value="1"/>
</dbReference>
<dbReference type="GO" id="GO:0005829">
    <property type="term" value="C:cytosol"/>
    <property type="evidence" value="ECO:0007669"/>
    <property type="project" value="TreeGrafter"/>
</dbReference>
<keyword evidence="1" id="KW-0472">Membrane</keyword>
<dbReference type="KEGG" id="mgy:MGMSRv2__3999"/>
<dbReference type="GO" id="GO:0004623">
    <property type="term" value="F:phospholipase A2 activity"/>
    <property type="evidence" value="ECO:0007669"/>
    <property type="project" value="TreeGrafter"/>
</dbReference>
<reference evidence="2 3" key="1">
    <citation type="journal article" date="2014" name="Genome Announc.">
        <title>Complete genome sequence of Magnetospirillum gryphiswaldense MSR-1.</title>
        <authorList>
            <person name="Wang X."/>
            <person name="Wang Q."/>
            <person name="Zhang W."/>
            <person name="Wang Y."/>
            <person name="Li L."/>
            <person name="Wen T."/>
            <person name="Zhang T."/>
            <person name="Zhang Y."/>
            <person name="Xu J."/>
            <person name="Hu J."/>
            <person name="Li S."/>
            <person name="Liu L."/>
            <person name="Liu J."/>
            <person name="Jiang W."/>
            <person name="Tian J."/>
            <person name="Li Y."/>
            <person name="Schuler D."/>
            <person name="Wang L."/>
            <person name="Li J."/>
        </authorList>
    </citation>
    <scope>NUCLEOTIDE SEQUENCE [LARGE SCALE GENOMIC DNA]</scope>
    <source>
        <strain evidence="3">DSM 6361 / JCM 21280 / NBRC 15271 / MSR-1</strain>
    </source>
</reference>